<dbReference type="Pfam" id="PF12796">
    <property type="entry name" value="Ank_2"/>
    <property type="match status" value="1"/>
</dbReference>
<keyword evidence="2 3" id="KW-0040">ANK repeat</keyword>
<evidence type="ECO:0000313" key="4">
    <source>
        <dbReference type="EMBL" id="KAG6379228.1"/>
    </source>
</evidence>
<evidence type="ECO:0000256" key="2">
    <source>
        <dbReference type="ARBA" id="ARBA00023043"/>
    </source>
</evidence>
<reference evidence="4" key="1">
    <citation type="submission" date="2021-03" db="EMBL/GenBank/DDBJ databases">
        <title>Evolutionary innovations through gain and loss of genes in the ectomycorrhizal Boletales.</title>
        <authorList>
            <person name="Wu G."/>
            <person name="Miyauchi S."/>
            <person name="Morin E."/>
            <person name="Yang Z.-L."/>
            <person name="Xu J."/>
            <person name="Martin F.M."/>
        </authorList>
    </citation>
    <scope>NUCLEOTIDE SEQUENCE</scope>
    <source>
        <strain evidence="4">BR01</strain>
    </source>
</reference>
<dbReference type="AlphaFoldDB" id="A0A8I2YYB8"/>
<dbReference type="SMART" id="SM00248">
    <property type="entry name" value="ANK"/>
    <property type="match status" value="3"/>
</dbReference>
<dbReference type="PROSITE" id="PS50297">
    <property type="entry name" value="ANK_REP_REGION"/>
    <property type="match status" value="1"/>
</dbReference>
<sequence length="189" mass="20754">MINFLIHSGADVHVYAETGDSVFHIVLELFRGDGALDITELLISYGCDPLEVNSSGKTPLHIAIERGHISVARYLLSLGVPLPPDTLFTLSPHGEWKTIQMIRFLIENGANVYARNQAGDSVLHVILESPIDQDKALAVVHLLLESGYDPFEANCSGKTLLRIAVERGLYLVENYLRYLGVPDEADVGT</sequence>
<dbReference type="EMBL" id="JAGFBS010000005">
    <property type="protein sequence ID" value="KAG6379228.1"/>
    <property type="molecule type" value="Genomic_DNA"/>
</dbReference>
<protein>
    <submittedName>
        <fullName evidence="4">Ankyrin repeat-containing domain protein</fullName>
    </submittedName>
</protein>
<dbReference type="Gene3D" id="1.25.40.20">
    <property type="entry name" value="Ankyrin repeat-containing domain"/>
    <property type="match status" value="2"/>
</dbReference>
<dbReference type="OrthoDB" id="2647035at2759"/>
<name>A0A8I2YYB8_9AGAM</name>
<dbReference type="PRINTS" id="PR01415">
    <property type="entry name" value="ANKYRIN"/>
</dbReference>
<keyword evidence="5" id="KW-1185">Reference proteome</keyword>
<dbReference type="PROSITE" id="PS50088">
    <property type="entry name" value="ANK_REPEAT"/>
    <property type="match status" value="1"/>
</dbReference>
<evidence type="ECO:0000313" key="5">
    <source>
        <dbReference type="Proteomes" id="UP000683000"/>
    </source>
</evidence>
<evidence type="ECO:0000256" key="1">
    <source>
        <dbReference type="ARBA" id="ARBA00022737"/>
    </source>
</evidence>
<dbReference type="PANTHER" id="PTHR46680:SF3">
    <property type="entry name" value="NF-KAPPA-B INHIBITOR CACTUS"/>
    <property type="match status" value="1"/>
</dbReference>
<dbReference type="PANTHER" id="PTHR46680">
    <property type="entry name" value="NF-KAPPA-B INHIBITOR ALPHA"/>
    <property type="match status" value="1"/>
</dbReference>
<dbReference type="InterPro" id="IPR036770">
    <property type="entry name" value="Ankyrin_rpt-contain_sf"/>
</dbReference>
<keyword evidence="1" id="KW-0677">Repeat</keyword>
<dbReference type="Proteomes" id="UP000683000">
    <property type="component" value="Unassembled WGS sequence"/>
</dbReference>
<accession>A0A8I2YYB8</accession>
<organism evidence="4 5">
    <name type="scientific">Boletus reticuloceps</name>
    <dbReference type="NCBI Taxonomy" id="495285"/>
    <lineage>
        <taxon>Eukaryota</taxon>
        <taxon>Fungi</taxon>
        <taxon>Dikarya</taxon>
        <taxon>Basidiomycota</taxon>
        <taxon>Agaricomycotina</taxon>
        <taxon>Agaricomycetes</taxon>
        <taxon>Agaricomycetidae</taxon>
        <taxon>Boletales</taxon>
        <taxon>Boletineae</taxon>
        <taxon>Boletaceae</taxon>
        <taxon>Boletoideae</taxon>
        <taxon>Boletus</taxon>
    </lineage>
</organism>
<dbReference type="InterPro" id="IPR051070">
    <property type="entry name" value="NF-kappa-B_inhibitor"/>
</dbReference>
<feature type="repeat" description="ANK" evidence="3">
    <location>
        <begin position="55"/>
        <end position="80"/>
    </location>
</feature>
<gene>
    <name evidence="4" type="ORF">JVT61DRAFT_11676</name>
</gene>
<dbReference type="InterPro" id="IPR002110">
    <property type="entry name" value="Ankyrin_rpt"/>
</dbReference>
<evidence type="ECO:0000256" key="3">
    <source>
        <dbReference type="PROSITE-ProRule" id="PRU00023"/>
    </source>
</evidence>
<dbReference type="SUPFAM" id="SSF48403">
    <property type="entry name" value="Ankyrin repeat"/>
    <property type="match status" value="1"/>
</dbReference>
<comment type="caution">
    <text evidence="4">The sequence shown here is derived from an EMBL/GenBank/DDBJ whole genome shotgun (WGS) entry which is preliminary data.</text>
</comment>
<proteinExistence type="predicted"/>